<feature type="region of interest" description="Disordered" evidence="1">
    <location>
        <begin position="77"/>
        <end position="107"/>
    </location>
</feature>
<feature type="signal peptide" evidence="2">
    <location>
        <begin position="1"/>
        <end position="16"/>
    </location>
</feature>
<evidence type="ECO:0000313" key="4">
    <source>
        <dbReference type="Proteomes" id="UP000008144"/>
    </source>
</evidence>
<evidence type="ECO:0000313" key="3">
    <source>
        <dbReference type="Ensembl" id="ENSCINP00000033078.1"/>
    </source>
</evidence>
<sequence length="126" mass="14737">MLIVLCLVVGYVSSAAMKKGGQNEPHSWYDAKGREWYDNSEPHSWYDAKGHEWYDNSEPHSWYDAKGHEWYDNSEPHSWYDNQMKNQDEQQPDEIAEESSESSLPVNDFMMVRCKGCIKGQLKQSK</sequence>
<dbReference type="PANTHER" id="PTHR36177">
    <property type="entry name" value="OCRE DOMAIN-CONTAINING PROTEIN"/>
    <property type="match status" value="1"/>
</dbReference>
<feature type="chain" id="PRO_5003578160" description="OCRE domain-containing protein" evidence="2">
    <location>
        <begin position="17"/>
        <end position="126"/>
    </location>
</feature>
<dbReference type="Proteomes" id="UP000008144">
    <property type="component" value="Chromosome 1"/>
</dbReference>
<name>H2XTU4_CIOIN</name>
<reference evidence="4" key="1">
    <citation type="journal article" date="2002" name="Science">
        <title>The draft genome of Ciona intestinalis: insights into chordate and vertebrate origins.</title>
        <authorList>
            <person name="Dehal P."/>
            <person name="Satou Y."/>
            <person name="Campbell R.K."/>
            <person name="Chapman J."/>
            <person name="Degnan B."/>
            <person name="De Tomaso A."/>
            <person name="Davidson B."/>
            <person name="Di Gregorio A."/>
            <person name="Gelpke M."/>
            <person name="Goodstein D.M."/>
            <person name="Harafuji N."/>
            <person name="Hastings K.E."/>
            <person name="Ho I."/>
            <person name="Hotta K."/>
            <person name="Huang W."/>
            <person name="Kawashima T."/>
            <person name="Lemaire P."/>
            <person name="Martinez D."/>
            <person name="Meinertzhagen I.A."/>
            <person name="Necula S."/>
            <person name="Nonaka M."/>
            <person name="Putnam N."/>
            <person name="Rash S."/>
            <person name="Saiga H."/>
            <person name="Satake M."/>
            <person name="Terry A."/>
            <person name="Yamada L."/>
            <person name="Wang H.G."/>
            <person name="Awazu S."/>
            <person name="Azumi K."/>
            <person name="Boore J."/>
            <person name="Branno M."/>
            <person name="Chin-Bow S."/>
            <person name="DeSantis R."/>
            <person name="Doyle S."/>
            <person name="Francino P."/>
            <person name="Keys D.N."/>
            <person name="Haga S."/>
            <person name="Hayashi H."/>
            <person name="Hino K."/>
            <person name="Imai K.S."/>
            <person name="Inaba K."/>
            <person name="Kano S."/>
            <person name="Kobayashi K."/>
            <person name="Kobayashi M."/>
            <person name="Lee B.I."/>
            <person name="Makabe K.W."/>
            <person name="Manohar C."/>
            <person name="Matassi G."/>
            <person name="Medina M."/>
            <person name="Mochizuki Y."/>
            <person name="Mount S."/>
            <person name="Morishita T."/>
            <person name="Miura S."/>
            <person name="Nakayama A."/>
            <person name="Nishizaka S."/>
            <person name="Nomoto H."/>
            <person name="Ohta F."/>
            <person name="Oishi K."/>
            <person name="Rigoutsos I."/>
            <person name="Sano M."/>
            <person name="Sasaki A."/>
            <person name="Sasakura Y."/>
            <person name="Shoguchi E."/>
            <person name="Shin-i T."/>
            <person name="Spagnuolo A."/>
            <person name="Stainier D."/>
            <person name="Suzuki M.M."/>
            <person name="Tassy O."/>
            <person name="Takatori N."/>
            <person name="Tokuoka M."/>
            <person name="Yagi K."/>
            <person name="Yoshizaki F."/>
            <person name="Wada S."/>
            <person name="Zhang C."/>
            <person name="Hyatt P.D."/>
            <person name="Larimer F."/>
            <person name="Detter C."/>
            <person name="Doggett N."/>
            <person name="Glavina T."/>
            <person name="Hawkins T."/>
            <person name="Richardson P."/>
            <person name="Lucas S."/>
            <person name="Kohara Y."/>
            <person name="Levine M."/>
            <person name="Satoh N."/>
            <person name="Rokhsar D.S."/>
        </authorList>
    </citation>
    <scope>NUCLEOTIDE SEQUENCE [LARGE SCALE GENOMIC DNA]</scope>
</reference>
<reference evidence="3" key="2">
    <citation type="journal article" date="2008" name="Genome Biol.">
        <title>Improved genome assembly and evidence-based global gene model set for the chordate Ciona intestinalis: new insight into intron and operon populations.</title>
        <authorList>
            <person name="Satou Y."/>
            <person name="Mineta K."/>
            <person name="Ogasawara M."/>
            <person name="Sasakura Y."/>
            <person name="Shoguchi E."/>
            <person name="Ueno K."/>
            <person name="Yamada L."/>
            <person name="Matsumoto J."/>
            <person name="Wasserscheid J."/>
            <person name="Dewar K."/>
            <person name="Wiley G.B."/>
            <person name="Macmil S.L."/>
            <person name="Roe B.A."/>
            <person name="Zeller R.W."/>
            <person name="Hastings K.E."/>
            <person name="Lemaire P."/>
            <person name="Lindquist E."/>
            <person name="Endo T."/>
            <person name="Hotta K."/>
            <person name="Inaba K."/>
        </authorList>
    </citation>
    <scope>NUCLEOTIDE SEQUENCE [LARGE SCALE GENOMIC DNA]</scope>
    <source>
        <strain evidence="3">wild type</strain>
    </source>
</reference>
<dbReference type="EMBL" id="EAAA01000357">
    <property type="status" value="NOT_ANNOTATED_CDS"/>
    <property type="molecule type" value="Genomic_DNA"/>
</dbReference>
<dbReference type="HOGENOM" id="CLU_1980821_0_0_1"/>
<proteinExistence type="predicted"/>
<dbReference type="InParanoid" id="H2XTU4"/>
<evidence type="ECO:0000256" key="2">
    <source>
        <dbReference type="SAM" id="SignalP"/>
    </source>
</evidence>
<dbReference type="AlphaFoldDB" id="H2XTU4"/>
<feature type="compositionally biased region" description="Acidic residues" evidence="1">
    <location>
        <begin position="90"/>
        <end position="100"/>
    </location>
</feature>
<reference evidence="3" key="4">
    <citation type="submission" date="2025-09" db="UniProtKB">
        <authorList>
            <consortium name="Ensembl"/>
        </authorList>
    </citation>
    <scope>IDENTIFICATION</scope>
</reference>
<keyword evidence="4" id="KW-1185">Reference proteome</keyword>
<accession>H2XTU4</accession>
<organism evidence="3 4">
    <name type="scientific">Ciona intestinalis</name>
    <name type="common">Transparent sea squirt</name>
    <name type="synonym">Ascidia intestinalis</name>
    <dbReference type="NCBI Taxonomy" id="7719"/>
    <lineage>
        <taxon>Eukaryota</taxon>
        <taxon>Metazoa</taxon>
        <taxon>Chordata</taxon>
        <taxon>Tunicata</taxon>
        <taxon>Ascidiacea</taxon>
        <taxon>Phlebobranchia</taxon>
        <taxon>Cionidae</taxon>
        <taxon>Ciona</taxon>
    </lineage>
</organism>
<protein>
    <recommendedName>
        <fullName evidence="5">OCRE domain-containing protein</fullName>
    </recommendedName>
</protein>
<dbReference type="Ensembl" id="ENSCINT00000030822.1">
    <property type="protein sequence ID" value="ENSCINP00000033078.1"/>
    <property type="gene ID" value="ENSCING00000024332.1"/>
</dbReference>
<evidence type="ECO:0008006" key="5">
    <source>
        <dbReference type="Google" id="ProtNLM"/>
    </source>
</evidence>
<reference evidence="3" key="3">
    <citation type="submission" date="2025-08" db="UniProtKB">
        <authorList>
            <consortium name="Ensembl"/>
        </authorList>
    </citation>
    <scope>IDENTIFICATION</scope>
</reference>
<keyword evidence="2" id="KW-0732">Signal</keyword>
<evidence type="ECO:0000256" key="1">
    <source>
        <dbReference type="SAM" id="MobiDB-lite"/>
    </source>
</evidence>
<dbReference type="PANTHER" id="PTHR36177:SF1">
    <property type="entry name" value="OCRE DOMAIN-CONTAINING PROTEIN"/>
    <property type="match status" value="1"/>
</dbReference>